<feature type="compositionally biased region" description="Acidic residues" evidence="1">
    <location>
        <begin position="88"/>
        <end position="102"/>
    </location>
</feature>
<protein>
    <submittedName>
        <fullName evidence="3">Uncharacterized protein LOC118424504</fullName>
    </submittedName>
</protein>
<feature type="compositionally biased region" description="Basic and acidic residues" evidence="1">
    <location>
        <begin position="109"/>
        <end position="128"/>
    </location>
</feature>
<dbReference type="Proteomes" id="UP000001554">
    <property type="component" value="Chromosome 10"/>
</dbReference>
<keyword evidence="2" id="KW-1185">Reference proteome</keyword>
<gene>
    <name evidence="3" type="primary">LOC118424504</name>
</gene>
<dbReference type="KEGG" id="bfo:118424504"/>
<proteinExistence type="predicted"/>
<organism evidence="2 3">
    <name type="scientific">Branchiostoma floridae</name>
    <name type="common">Florida lancelet</name>
    <name type="synonym">Amphioxus</name>
    <dbReference type="NCBI Taxonomy" id="7739"/>
    <lineage>
        <taxon>Eukaryota</taxon>
        <taxon>Metazoa</taxon>
        <taxon>Chordata</taxon>
        <taxon>Cephalochordata</taxon>
        <taxon>Leptocardii</taxon>
        <taxon>Amphioxiformes</taxon>
        <taxon>Branchiostomatidae</taxon>
        <taxon>Branchiostoma</taxon>
    </lineage>
</organism>
<dbReference type="GeneID" id="118424504"/>
<sequence length="135" mass="14489">MGGENGTVTVASFEPDGDVKRNVSFVAAVEGKPVISLSLDLYRPDKFLDTANAYCIDLGKDFKDGVDFAKRLEEAVDRIKNPSASSVEDGDDEGSQAEDDTDGNGAEPHTTEKGRDTEEAESEGHPDSEMEEMDG</sequence>
<accession>A0A9J7LUR0</accession>
<evidence type="ECO:0000313" key="2">
    <source>
        <dbReference type="Proteomes" id="UP000001554"/>
    </source>
</evidence>
<evidence type="ECO:0000256" key="1">
    <source>
        <dbReference type="SAM" id="MobiDB-lite"/>
    </source>
</evidence>
<reference evidence="3" key="2">
    <citation type="submission" date="2025-08" db="UniProtKB">
        <authorList>
            <consortium name="RefSeq"/>
        </authorList>
    </citation>
    <scope>IDENTIFICATION</scope>
    <source>
        <strain evidence="3">S238N-H82</strain>
        <tissue evidence="3">Testes</tissue>
    </source>
</reference>
<dbReference type="RefSeq" id="XP_035688976.1">
    <property type="nucleotide sequence ID" value="XM_035833083.1"/>
</dbReference>
<name>A0A9J7LUR0_BRAFL</name>
<reference evidence="2" key="1">
    <citation type="journal article" date="2020" name="Nat. Ecol. Evol.">
        <title>Deeply conserved synteny resolves early events in vertebrate evolution.</title>
        <authorList>
            <person name="Simakov O."/>
            <person name="Marletaz F."/>
            <person name="Yue J.X."/>
            <person name="O'Connell B."/>
            <person name="Jenkins J."/>
            <person name="Brandt A."/>
            <person name="Calef R."/>
            <person name="Tung C.H."/>
            <person name="Huang T.K."/>
            <person name="Schmutz J."/>
            <person name="Satoh N."/>
            <person name="Yu J.K."/>
            <person name="Putnam N.H."/>
            <person name="Green R.E."/>
            <person name="Rokhsar D.S."/>
        </authorList>
    </citation>
    <scope>NUCLEOTIDE SEQUENCE [LARGE SCALE GENOMIC DNA]</scope>
    <source>
        <strain evidence="2">S238N-H82</strain>
    </source>
</reference>
<evidence type="ECO:0000313" key="3">
    <source>
        <dbReference type="RefSeq" id="XP_035688976.1"/>
    </source>
</evidence>
<feature type="region of interest" description="Disordered" evidence="1">
    <location>
        <begin position="77"/>
        <end position="135"/>
    </location>
</feature>
<dbReference type="AlphaFoldDB" id="A0A9J7LUR0"/>